<feature type="transmembrane region" description="Helical" evidence="2">
    <location>
        <begin position="212"/>
        <end position="235"/>
    </location>
</feature>
<sequence length="245" mass="27339">MTFFKILILYFSRSGYNYYNGRIVHLDVGNTKANALILQNITKGDICEVVPVNPYPVQYQECTEIAKIEKEQNSRPEYRISCTNVTSYDLIFLGHPIWWGTFPMVVHKFLEDYDLGHKNIAHFVTHEGSGFGTSQTDLRNKLPNAKYVSGINTRGGQVNTSISSFEAWVSAIFRELNVTNNNDGIGNNDGNNDEENGNGNVNPNKSLKPGEIAGIVVGCAAFVVIVIMVIVFVVLRKKKQNVTTE</sequence>
<evidence type="ECO:0000313" key="5">
    <source>
        <dbReference type="Proteomes" id="UP000179807"/>
    </source>
</evidence>
<dbReference type="GeneID" id="94844121"/>
<keyword evidence="5" id="KW-1185">Reference proteome</keyword>
<keyword evidence="2" id="KW-0812">Transmembrane</keyword>
<dbReference type="AlphaFoldDB" id="A0A1J4JK93"/>
<name>A0A1J4JK93_9EUKA</name>
<dbReference type="Proteomes" id="UP000179807">
    <property type="component" value="Unassembled WGS sequence"/>
</dbReference>
<organism evidence="4 5">
    <name type="scientific">Tritrichomonas foetus</name>
    <dbReference type="NCBI Taxonomy" id="1144522"/>
    <lineage>
        <taxon>Eukaryota</taxon>
        <taxon>Metamonada</taxon>
        <taxon>Parabasalia</taxon>
        <taxon>Tritrichomonadida</taxon>
        <taxon>Tritrichomonadidae</taxon>
        <taxon>Tritrichomonas</taxon>
    </lineage>
</organism>
<evidence type="ECO:0000256" key="2">
    <source>
        <dbReference type="SAM" id="Phobius"/>
    </source>
</evidence>
<dbReference type="Pfam" id="PF12682">
    <property type="entry name" value="Flavodoxin_4"/>
    <property type="match status" value="1"/>
</dbReference>
<dbReference type="EMBL" id="MLAK01001000">
    <property type="protein sequence ID" value="OHS99550.1"/>
    <property type="molecule type" value="Genomic_DNA"/>
</dbReference>
<dbReference type="SUPFAM" id="SSF52218">
    <property type="entry name" value="Flavoproteins"/>
    <property type="match status" value="1"/>
</dbReference>
<evidence type="ECO:0000256" key="1">
    <source>
        <dbReference type="SAM" id="MobiDB-lite"/>
    </source>
</evidence>
<feature type="region of interest" description="Disordered" evidence="1">
    <location>
        <begin position="183"/>
        <end position="203"/>
    </location>
</feature>
<reference evidence="4" key="1">
    <citation type="submission" date="2016-10" db="EMBL/GenBank/DDBJ databases">
        <authorList>
            <person name="Benchimol M."/>
            <person name="Almeida L.G."/>
            <person name="Vasconcelos A.T."/>
            <person name="Perreira-Neves A."/>
            <person name="Rosa I.A."/>
            <person name="Tasca T."/>
            <person name="Bogo M.R."/>
            <person name="de Souza W."/>
        </authorList>
    </citation>
    <scope>NUCLEOTIDE SEQUENCE [LARGE SCALE GENOMIC DNA]</scope>
    <source>
        <strain evidence="4">K</strain>
    </source>
</reference>
<dbReference type="VEuPathDB" id="TrichDB:TRFO_34015"/>
<dbReference type="PANTHER" id="PTHR39201:SF1">
    <property type="entry name" value="FLAVODOXIN-LIKE DOMAIN-CONTAINING PROTEIN"/>
    <property type="match status" value="1"/>
</dbReference>
<dbReference type="OrthoDB" id="10265253at2759"/>
<dbReference type="PANTHER" id="PTHR39201">
    <property type="entry name" value="EXPORTED PROTEIN-RELATED"/>
    <property type="match status" value="1"/>
</dbReference>
<evidence type="ECO:0000259" key="3">
    <source>
        <dbReference type="Pfam" id="PF12682"/>
    </source>
</evidence>
<proteinExistence type="predicted"/>
<dbReference type="Gene3D" id="3.40.50.360">
    <property type="match status" value="1"/>
</dbReference>
<gene>
    <name evidence="4" type="ORF">TRFO_34015</name>
</gene>
<keyword evidence="2" id="KW-0472">Membrane</keyword>
<dbReference type="GO" id="GO:0010181">
    <property type="term" value="F:FMN binding"/>
    <property type="evidence" value="ECO:0007669"/>
    <property type="project" value="InterPro"/>
</dbReference>
<dbReference type="InterPro" id="IPR029039">
    <property type="entry name" value="Flavoprotein-like_sf"/>
</dbReference>
<comment type="caution">
    <text evidence="4">The sequence shown here is derived from an EMBL/GenBank/DDBJ whole genome shotgun (WGS) entry which is preliminary data.</text>
</comment>
<keyword evidence="2" id="KW-1133">Transmembrane helix</keyword>
<accession>A0A1J4JK93</accession>
<dbReference type="InterPro" id="IPR008254">
    <property type="entry name" value="Flavodoxin/NO_synth"/>
</dbReference>
<protein>
    <submittedName>
        <fullName evidence="4">Flavodoxin</fullName>
    </submittedName>
</protein>
<dbReference type="RefSeq" id="XP_068352687.1">
    <property type="nucleotide sequence ID" value="XM_068509417.1"/>
</dbReference>
<feature type="domain" description="Flavodoxin-like" evidence="3">
    <location>
        <begin position="29"/>
        <end position="161"/>
    </location>
</feature>
<evidence type="ECO:0000313" key="4">
    <source>
        <dbReference type="EMBL" id="OHS99550.1"/>
    </source>
</evidence>